<sequence>MAGLLGRYRGALLAVAVLLILSPVFGVVLAEKVGYHEPLDVAAEKLGLEEHPIVEWTPFSDYTVPGLPDTIGYIVAGAIGVAVILGIGLVAARLTKQ</sequence>
<comment type="subcellular location">
    <subcellularLocation>
        <location evidence="1">Cell membrane</location>
    </subcellularLocation>
</comment>
<keyword evidence="4 6" id="KW-1133">Transmembrane helix</keyword>
<keyword evidence="2" id="KW-1003">Cell membrane</keyword>
<organism evidence="8 9">
    <name type="scientific">Pyrodictium delaneyi</name>
    <dbReference type="NCBI Taxonomy" id="1273541"/>
    <lineage>
        <taxon>Archaea</taxon>
        <taxon>Thermoproteota</taxon>
        <taxon>Thermoprotei</taxon>
        <taxon>Desulfurococcales</taxon>
        <taxon>Pyrodictiaceae</taxon>
        <taxon>Pyrodictium</taxon>
    </lineage>
</organism>
<evidence type="ECO:0000256" key="3">
    <source>
        <dbReference type="ARBA" id="ARBA00022692"/>
    </source>
</evidence>
<evidence type="ECO:0000313" key="9">
    <source>
        <dbReference type="Proteomes" id="UP000600071"/>
    </source>
</evidence>
<proteinExistence type="predicted"/>
<comment type="caution">
    <text evidence="8">The sequence shown here is derived from an EMBL/GenBank/DDBJ whole genome shotgun (WGS) entry which is preliminary data.</text>
</comment>
<evidence type="ECO:0000256" key="5">
    <source>
        <dbReference type="ARBA" id="ARBA00023136"/>
    </source>
</evidence>
<dbReference type="Pfam" id="PF13190">
    <property type="entry name" value="PDGLE"/>
    <property type="match status" value="1"/>
</dbReference>
<name>A0A833EAL5_9CREN</name>
<dbReference type="InterPro" id="IPR025937">
    <property type="entry name" value="PDGLE_dom"/>
</dbReference>
<keyword evidence="3 6" id="KW-0812">Transmembrane</keyword>
<evidence type="ECO:0000313" key="8">
    <source>
        <dbReference type="EMBL" id="HIQ23732.1"/>
    </source>
</evidence>
<evidence type="ECO:0000256" key="2">
    <source>
        <dbReference type="ARBA" id="ARBA00022475"/>
    </source>
</evidence>
<keyword evidence="5 6" id="KW-0472">Membrane</keyword>
<dbReference type="GO" id="GO:0005886">
    <property type="term" value="C:plasma membrane"/>
    <property type="evidence" value="ECO:0007669"/>
    <property type="project" value="UniProtKB-SubCell"/>
</dbReference>
<dbReference type="EMBL" id="DQVR01000037">
    <property type="protein sequence ID" value="HIQ23732.1"/>
    <property type="molecule type" value="Genomic_DNA"/>
</dbReference>
<reference evidence="8" key="1">
    <citation type="journal article" date="2020" name="ISME J.">
        <title>Gammaproteobacteria mediating utilization of methyl-, sulfur- and petroleum organic compounds in deep ocean hydrothermal plumes.</title>
        <authorList>
            <person name="Zhou Z."/>
            <person name="Liu Y."/>
            <person name="Pan J."/>
            <person name="Cron B.R."/>
            <person name="Toner B.M."/>
            <person name="Anantharaman K."/>
            <person name="Breier J.A."/>
            <person name="Dick G.J."/>
            <person name="Li M."/>
        </authorList>
    </citation>
    <scope>NUCLEOTIDE SEQUENCE</scope>
    <source>
        <strain evidence="8">SZUA-1523</strain>
    </source>
</reference>
<dbReference type="AlphaFoldDB" id="A0A833EAL5"/>
<evidence type="ECO:0000256" key="6">
    <source>
        <dbReference type="SAM" id="Phobius"/>
    </source>
</evidence>
<protein>
    <submittedName>
        <fullName evidence="8">Cobalamin biosynthesis protein</fullName>
    </submittedName>
</protein>
<evidence type="ECO:0000256" key="1">
    <source>
        <dbReference type="ARBA" id="ARBA00004236"/>
    </source>
</evidence>
<evidence type="ECO:0000256" key="4">
    <source>
        <dbReference type="ARBA" id="ARBA00022989"/>
    </source>
</evidence>
<feature type="transmembrane region" description="Helical" evidence="6">
    <location>
        <begin position="71"/>
        <end position="92"/>
    </location>
</feature>
<accession>A0A833EAL5</accession>
<dbReference type="Proteomes" id="UP000600071">
    <property type="component" value="Unassembled WGS sequence"/>
</dbReference>
<feature type="domain" description="PDGLE" evidence="7">
    <location>
        <begin position="54"/>
        <end position="96"/>
    </location>
</feature>
<gene>
    <name evidence="8" type="ORF">EYH50_01625</name>
</gene>
<evidence type="ECO:0000259" key="7">
    <source>
        <dbReference type="Pfam" id="PF13190"/>
    </source>
</evidence>